<keyword evidence="3" id="KW-0238">DNA-binding</keyword>
<dbReference type="AlphaFoldDB" id="A0AB74Q7V7"/>
<protein>
    <submittedName>
        <fullName evidence="5">Beta-lactamase repressor</fullName>
    </submittedName>
</protein>
<evidence type="ECO:0000256" key="2">
    <source>
        <dbReference type="ARBA" id="ARBA00023015"/>
    </source>
</evidence>
<proteinExistence type="inferred from homology"/>
<dbReference type="GO" id="GO:0003677">
    <property type="term" value="F:DNA binding"/>
    <property type="evidence" value="ECO:0007669"/>
    <property type="project" value="UniProtKB-KW"/>
</dbReference>
<dbReference type="Gene3D" id="1.10.10.10">
    <property type="entry name" value="Winged helix-like DNA-binding domain superfamily/Winged helix DNA-binding domain"/>
    <property type="match status" value="1"/>
</dbReference>
<dbReference type="EMBL" id="CAADAN010000001">
    <property type="protein sequence ID" value="VFD29313.1"/>
    <property type="molecule type" value="Genomic_DNA"/>
</dbReference>
<comment type="caution">
    <text evidence="5">The sequence shown here is derived from an EMBL/GenBank/DDBJ whole genome shotgun (WGS) entry which is preliminary data.</text>
</comment>
<evidence type="ECO:0000313" key="5">
    <source>
        <dbReference type="EMBL" id="VFD29313.1"/>
    </source>
</evidence>
<organism evidence="5 6">
    <name type="scientific">Clostridioides difficile</name>
    <name type="common">Peptoclostridium difficile</name>
    <dbReference type="NCBI Taxonomy" id="1496"/>
    <lineage>
        <taxon>Bacteria</taxon>
        <taxon>Bacillati</taxon>
        <taxon>Bacillota</taxon>
        <taxon>Clostridia</taxon>
        <taxon>Peptostreptococcales</taxon>
        <taxon>Peptostreptococcaceae</taxon>
        <taxon>Clostridioides</taxon>
    </lineage>
</organism>
<dbReference type="InterPro" id="IPR036390">
    <property type="entry name" value="WH_DNA-bd_sf"/>
</dbReference>
<name>A0AB74Q7V7_CLODI</name>
<evidence type="ECO:0000256" key="3">
    <source>
        <dbReference type="ARBA" id="ARBA00023125"/>
    </source>
</evidence>
<comment type="similarity">
    <text evidence="1">Belongs to the BlaI transcriptional regulatory family.</text>
</comment>
<reference evidence="5 6" key="1">
    <citation type="submission" date="2019-02" db="EMBL/GenBank/DDBJ databases">
        <authorList>
            <consortium name="Pathogen Informatics"/>
        </authorList>
    </citation>
    <scope>NUCLEOTIDE SEQUENCE [LARGE SCALE GENOMIC DNA]</scope>
    <source>
        <strain evidence="6">clo34</strain>
    </source>
</reference>
<dbReference type="InterPro" id="IPR005650">
    <property type="entry name" value="BlaI_family"/>
</dbReference>
<accession>A0AB74Q7V7</accession>
<gene>
    <name evidence="5" type="primary">blaI_2</name>
    <name evidence="5" type="ORF">SAMEA1402399_00353</name>
</gene>
<keyword evidence="4" id="KW-0804">Transcription</keyword>
<evidence type="ECO:0000256" key="4">
    <source>
        <dbReference type="ARBA" id="ARBA00023163"/>
    </source>
</evidence>
<dbReference type="InterPro" id="IPR036388">
    <property type="entry name" value="WH-like_DNA-bd_sf"/>
</dbReference>
<dbReference type="GO" id="GO:0045892">
    <property type="term" value="P:negative regulation of DNA-templated transcription"/>
    <property type="evidence" value="ECO:0007669"/>
    <property type="project" value="InterPro"/>
</dbReference>
<evidence type="ECO:0000313" key="6">
    <source>
        <dbReference type="Proteomes" id="UP000411588"/>
    </source>
</evidence>
<keyword evidence="2" id="KW-0805">Transcription regulation</keyword>
<dbReference type="Gene3D" id="1.10.4040.10">
    <property type="entry name" value="Penicillinase repressor domain"/>
    <property type="match status" value="1"/>
</dbReference>
<evidence type="ECO:0000256" key="1">
    <source>
        <dbReference type="ARBA" id="ARBA00011046"/>
    </source>
</evidence>
<dbReference type="Pfam" id="PF03965">
    <property type="entry name" value="Penicillinase_R"/>
    <property type="match status" value="1"/>
</dbReference>
<dbReference type="Proteomes" id="UP000411588">
    <property type="component" value="Unassembled WGS sequence"/>
</dbReference>
<dbReference type="RefSeq" id="WP_009901435.1">
    <property type="nucleotide sequence ID" value="NZ_CAADAN010000001.1"/>
</dbReference>
<dbReference type="SUPFAM" id="SSF46785">
    <property type="entry name" value="Winged helix' DNA-binding domain"/>
    <property type="match status" value="1"/>
</dbReference>
<sequence length="125" mass="14871">MIIKKIPQAELEVMKFIWRVDVTVTSKDVIEAMEQKYGWKQTTTLTLLSRLVKRGFLDAQKIDRYTHYTIIVKHKDYLSFETKYFLNKIHHDSLKNLISALHDGENIDKDTLDFLESYFDNLKDE</sequence>
<dbReference type="PIRSF" id="PIRSF019455">
    <property type="entry name" value="CopR_AtkY"/>
    <property type="match status" value="1"/>
</dbReference>